<reference evidence="4" key="1">
    <citation type="submission" date="2015-08" db="EMBL/GenBank/DDBJ databases">
        <authorList>
            <person name="Varghese N."/>
        </authorList>
    </citation>
    <scope>NUCLEOTIDE SEQUENCE [LARGE SCALE GENOMIC DNA]</scope>
    <source>
        <strain evidence="4">DSM 17901</strain>
    </source>
</reference>
<name>A0A0K6GYG4_9NEIS</name>
<dbReference type="Pfam" id="PF00857">
    <property type="entry name" value="Isochorismatase"/>
    <property type="match status" value="1"/>
</dbReference>
<proteinExistence type="predicted"/>
<dbReference type="RefSeq" id="WP_055433995.1">
    <property type="nucleotide sequence ID" value="NZ_CYHA01000003.1"/>
</dbReference>
<keyword evidence="1" id="KW-0378">Hydrolase</keyword>
<dbReference type="InterPro" id="IPR000868">
    <property type="entry name" value="Isochorismatase-like_dom"/>
</dbReference>
<dbReference type="STRING" id="375574.GCA_001418035_01694"/>
<protein>
    <submittedName>
        <fullName evidence="3">Nicotinamidase-related amidase</fullName>
    </submittedName>
</protein>
<evidence type="ECO:0000259" key="2">
    <source>
        <dbReference type="Pfam" id="PF00857"/>
    </source>
</evidence>
<dbReference type="PANTHER" id="PTHR43540">
    <property type="entry name" value="PEROXYUREIDOACRYLATE/UREIDOACRYLATE AMIDOHYDROLASE-RELATED"/>
    <property type="match status" value="1"/>
</dbReference>
<accession>A0A0K6GYG4</accession>
<dbReference type="EMBL" id="CYHA01000003">
    <property type="protein sequence ID" value="CUA83792.1"/>
    <property type="molecule type" value="Genomic_DNA"/>
</dbReference>
<dbReference type="PANTHER" id="PTHR43540:SF14">
    <property type="entry name" value="ISOCHORISMATASE"/>
    <property type="match status" value="1"/>
</dbReference>
<keyword evidence="4" id="KW-1185">Reference proteome</keyword>
<gene>
    <name evidence="3" type="ORF">Ga0061063_1902</name>
</gene>
<dbReference type="InterPro" id="IPR050272">
    <property type="entry name" value="Isochorismatase-like_hydrls"/>
</dbReference>
<dbReference type="SUPFAM" id="SSF52499">
    <property type="entry name" value="Isochorismatase-like hydrolases"/>
    <property type="match status" value="1"/>
</dbReference>
<dbReference type="Gene3D" id="3.40.50.850">
    <property type="entry name" value="Isochorismatase-like"/>
    <property type="match status" value="1"/>
</dbReference>
<organism evidence="3 4">
    <name type="scientific">Gulbenkiania indica</name>
    <dbReference type="NCBI Taxonomy" id="375574"/>
    <lineage>
        <taxon>Bacteria</taxon>
        <taxon>Pseudomonadati</taxon>
        <taxon>Pseudomonadota</taxon>
        <taxon>Betaproteobacteria</taxon>
        <taxon>Neisseriales</taxon>
        <taxon>Chromobacteriaceae</taxon>
        <taxon>Gulbenkiania</taxon>
    </lineage>
</organism>
<dbReference type="GO" id="GO:0016787">
    <property type="term" value="F:hydrolase activity"/>
    <property type="evidence" value="ECO:0007669"/>
    <property type="project" value="UniProtKB-KW"/>
</dbReference>
<evidence type="ECO:0000256" key="1">
    <source>
        <dbReference type="ARBA" id="ARBA00022801"/>
    </source>
</evidence>
<sequence length="184" mass="19692">MPRVALLVIDFQHGLIVGPPAAHQADATLAVLNAAIGTARAQGWPVVFARHEDADELPRDSAKWALHSGLDARSGDLYIAKTACDSFLDTPLQAELAARQVDSLWIGGYATEFCIDTSVRSAAARGYRVTVLEDGHTTQDRPHLSAGSIRMYHAWVWARLSAPGPVTVQPLQRCLAALASSAGK</sequence>
<dbReference type="OrthoDB" id="1157330at2"/>
<evidence type="ECO:0000313" key="4">
    <source>
        <dbReference type="Proteomes" id="UP000243535"/>
    </source>
</evidence>
<feature type="domain" description="Isochorismatase-like" evidence="2">
    <location>
        <begin position="5"/>
        <end position="149"/>
    </location>
</feature>
<evidence type="ECO:0000313" key="3">
    <source>
        <dbReference type="EMBL" id="CUA83792.1"/>
    </source>
</evidence>
<dbReference type="InterPro" id="IPR036380">
    <property type="entry name" value="Isochorismatase-like_sf"/>
</dbReference>
<dbReference type="AlphaFoldDB" id="A0A0K6GYG4"/>
<dbReference type="Proteomes" id="UP000243535">
    <property type="component" value="Unassembled WGS sequence"/>
</dbReference>